<feature type="compositionally biased region" description="Low complexity" evidence="1">
    <location>
        <begin position="11"/>
        <end position="20"/>
    </location>
</feature>
<organism evidence="2 3">
    <name type="scientific">Pleurodeles waltl</name>
    <name type="common">Iberian ribbed newt</name>
    <dbReference type="NCBI Taxonomy" id="8319"/>
    <lineage>
        <taxon>Eukaryota</taxon>
        <taxon>Metazoa</taxon>
        <taxon>Chordata</taxon>
        <taxon>Craniata</taxon>
        <taxon>Vertebrata</taxon>
        <taxon>Euteleostomi</taxon>
        <taxon>Amphibia</taxon>
        <taxon>Batrachia</taxon>
        <taxon>Caudata</taxon>
        <taxon>Salamandroidea</taxon>
        <taxon>Salamandridae</taxon>
        <taxon>Pleurodelinae</taxon>
        <taxon>Pleurodeles</taxon>
    </lineage>
</organism>
<proteinExistence type="predicted"/>
<evidence type="ECO:0000313" key="3">
    <source>
        <dbReference type="Proteomes" id="UP001066276"/>
    </source>
</evidence>
<accession>A0AAV7VPN8</accession>
<evidence type="ECO:0000256" key="1">
    <source>
        <dbReference type="SAM" id="MobiDB-lite"/>
    </source>
</evidence>
<keyword evidence="3" id="KW-1185">Reference proteome</keyword>
<gene>
    <name evidence="2" type="ORF">NDU88_007164</name>
</gene>
<comment type="caution">
    <text evidence="2">The sequence shown here is derived from an EMBL/GenBank/DDBJ whole genome shotgun (WGS) entry which is preliminary data.</text>
</comment>
<dbReference type="Proteomes" id="UP001066276">
    <property type="component" value="Chromosome 2_1"/>
</dbReference>
<protein>
    <submittedName>
        <fullName evidence="2">Uncharacterized protein</fullName>
    </submittedName>
</protein>
<feature type="compositionally biased region" description="Basic and acidic residues" evidence="1">
    <location>
        <begin position="53"/>
        <end position="79"/>
    </location>
</feature>
<dbReference type="AlphaFoldDB" id="A0AAV7VPN8"/>
<reference evidence="2" key="1">
    <citation type="journal article" date="2022" name="bioRxiv">
        <title>Sequencing and chromosome-scale assembly of the giantPleurodeles waltlgenome.</title>
        <authorList>
            <person name="Brown T."/>
            <person name="Elewa A."/>
            <person name="Iarovenko S."/>
            <person name="Subramanian E."/>
            <person name="Araus A.J."/>
            <person name="Petzold A."/>
            <person name="Susuki M."/>
            <person name="Suzuki K.-i.T."/>
            <person name="Hayashi T."/>
            <person name="Toyoda A."/>
            <person name="Oliveira C."/>
            <person name="Osipova E."/>
            <person name="Leigh N.D."/>
            <person name="Simon A."/>
            <person name="Yun M.H."/>
        </authorList>
    </citation>
    <scope>NUCLEOTIDE SEQUENCE</scope>
    <source>
        <strain evidence="2">20211129_DDA</strain>
        <tissue evidence="2">Liver</tissue>
    </source>
</reference>
<name>A0AAV7VPN8_PLEWA</name>
<sequence length="157" mass="17634">MGTLDEPTRPRPTTEYPRSTLKCVTSLRPNDVKTQKRRVCVDESAPTQEEDADSRVGGELDRKGALEDAKRGNREETSPDHLWERVGLADGSGRCPAEDMLTCHVPGGTWLNQVRVRIRTTGTFWGVVRGTREAIKGDMMAIKKYSINMSEEQCREL</sequence>
<evidence type="ECO:0000313" key="2">
    <source>
        <dbReference type="EMBL" id="KAJ1203377.1"/>
    </source>
</evidence>
<feature type="region of interest" description="Disordered" evidence="1">
    <location>
        <begin position="1"/>
        <end position="79"/>
    </location>
</feature>
<dbReference type="EMBL" id="JANPWB010000003">
    <property type="protein sequence ID" value="KAJ1203377.1"/>
    <property type="molecule type" value="Genomic_DNA"/>
</dbReference>